<dbReference type="CDD" id="cd00995">
    <property type="entry name" value="PBP2_NikA_DppA_OppA_like"/>
    <property type="match status" value="1"/>
</dbReference>
<keyword evidence="4 5" id="KW-0732">Signal</keyword>
<comment type="caution">
    <text evidence="7">The sequence shown here is derived from an EMBL/GenBank/DDBJ whole genome shotgun (WGS) entry which is preliminary data.</text>
</comment>
<evidence type="ECO:0000313" key="8">
    <source>
        <dbReference type="Proteomes" id="UP001500851"/>
    </source>
</evidence>
<feature type="domain" description="Solute-binding protein family 5" evidence="6">
    <location>
        <begin position="85"/>
        <end position="430"/>
    </location>
</feature>
<evidence type="ECO:0000256" key="1">
    <source>
        <dbReference type="ARBA" id="ARBA00004196"/>
    </source>
</evidence>
<sequence>MPITHRHLTQAGAAGIGVLALFALAACSAPDAGGNAGGGSGGGAITVAETTAPTSLDPQRSSMFADRFAWQLSYECLMQTTADGEVVPGLATGYEKSADGLSYTFALRDGVTFSNGDTLDADDVVYTFERLTTSPERIDKELFPTYKGVEKVDASHVKFSLSSPDAGFVNNMANPLVWGCAILSKSAEKENLATKMVGTGPWTQSAYEPETSLQLQRNDSYWGDKAKSAKLSVLYMPNMGTQVSNLKAGKVDIIFPDQGAAKGLTGDKVEVKQVHTDSTIFLQINDTKAPFDNPKVRQALALAFDRKALADQAYGGAASPSAYLPPSLAWAPKVDQVPNYQPDPAKAKQLLAEAGFPGGVKTKLMYISGYDHGTNDLLATMQSQLAAAGITVELEPLEGGTWGDRLTALDYGLSWNAQSYYPNPYQYIAPAPGRQGPVPAELQSLLDSALKAGSQEEYQKALVAVENKEASIVYPTLTLLATDMFVANTAGLKGIDVPSSQSRTFLAGVEK</sequence>
<dbReference type="InterPro" id="IPR000914">
    <property type="entry name" value="SBP_5_dom"/>
</dbReference>
<reference evidence="8" key="1">
    <citation type="journal article" date="2019" name="Int. J. Syst. Evol. Microbiol.">
        <title>The Global Catalogue of Microorganisms (GCM) 10K type strain sequencing project: providing services to taxonomists for standard genome sequencing and annotation.</title>
        <authorList>
            <consortium name="The Broad Institute Genomics Platform"/>
            <consortium name="The Broad Institute Genome Sequencing Center for Infectious Disease"/>
            <person name="Wu L."/>
            <person name="Ma J."/>
        </authorList>
    </citation>
    <scope>NUCLEOTIDE SEQUENCE [LARGE SCALE GENOMIC DNA]</scope>
    <source>
        <strain evidence="8">JCM 14736</strain>
    </source>
</reference>
<evidence type="ECO:0000256" key="5">
    <source>
        <dbReference type="SAM" id="SignalP"/>
    </source>
</evidence>
<dbReference type="InterPro" id="IPR039424">
    <property type="entry name" value="SBP_5"/>
</dbReference>
<dbReference type="PANTHER" id="PTHR30290:SF10">
    <property type="entry name" value="PERIPLASMIC OLIGOPEPTIDE-BINDING PROTEIN-RELATED"/>
    <property type="match status" value="1"/>
</dbReference>
<feature type="signal peptide" evidence="5">
    <location>
        <begin position="1"/>
        <end position="25"/>
    </location>
</feature>
<organism evidence="7 8">
    <name type="scientific">Leucobacter iarius</name>
    <dbReference type="NCBI Taxonomy" id="333963"/>
    <lineage>
        <taxon>Bacteria</taxon>
        <taxon>Bacillati</taxon>
        <taxon>Actinomycetota</taxon>
        <taxon>Actinomycetes</taxon>
        <taxon>Micrococcales</taxon>
        <taxon>Microbacteriaceae</taxon>
        <taxon>Leucobacter</taxon>
    </lineage>
</organism>
<keyword evidence="8" id="KW-1185">Reference proteome</keyword>
<dbReference type="InterPro" id="IPR030678">
    <property type="entry name" value="Peptide/Ni-bd"/>
</dbReference>
<dbReference type="RefSeq" id="WP_344028191.1">
    <property type="nucleotide sequence ID" value="NZ_BAAAOB010000001.1"/>
</dbReference>
<gene>
    <name evidence="7" type="ORF">GCM10009768_02080</name>
</gene>
<feature type="chain" id="PRO_5045784777" description="Solute-binding protein family 5 domain-containing protein" evidence="5">
    <location>
        <begin position="26"/>
        <end position="511"/>
    </location>
</feature>
<dbReference type="PIRSF" id="PIRSF002741">
    <property type="entry name" value="MppA"/>
    <property type="match status" value="1"/>
</dbReference>
<evidence type="ECO:0000313" key="7">
    <source>
        <dbReference type="EMBL" id="GAA1777176.1"/>
    </source>
</evidence>
<comment type="similarity">
    <text evidence="2">Belongs to the bacterial solute-binding protein 5 family.</text>
</comment>
<evidence type="ECO:0000256" key="4">
    <source>
        <dbReference type="ARBA" id="ARBA00022729"/>
    </source>
</evidence>
<dbReference type="Gene3D" id="3.90.76.10">
    <property type="entry name" value="Dipeptide-binding Protein, Domain 1"/>
    <property type="match status" value="1"/>
</dbReference>
<dbReference type="EMBL" id="BAAAOB010000001">
    <property type="protein sequence ID" value="GAA1777176.1"/>
    <property type="molecule type" value="Genomic_DNA"/>
</dbReference>
<keyword evidence="3" id="KW-0813">Transport</keyword>
<proteinExistence type="inferred from homology"/>
<dbReference type="SUPFAM" id="SSF53850">
    <property type="entry name" value="Periplasmic binding protein-like II"/>
    <property type="match status" value="1"/>
</dbReference>
<evidence type="ECO:0000256" key="3">
    <source>
        <dbReference type="ARBA" id="ARBA00022448"/>
    </source>
</evidence>
<comment type="subcellular location">
    <subcellularLocation>
        <location evidence="1">Cell envelope</location>
    </subcellularLocation>
</comment>
<name>A0ABP4XET0_9MICO</name>
<evidence type="ECO:0000256" key="2">
    <source>
        <dbReference type="ARBA" id="ARBA00005695"/>
    </source>
</evidence>
<protein>
    <recommendedName>
        <fullName evidence="6">Solute-binding protein family 5 domain-containing protein</fullName>
    </recommendedName>
</protein>
<accession>A0ABP4XET0</accession>
<dbReference type="Proteomes" id="UP001500851">
    <property type="component" value="Unassembled WGS sequence"/>
</dbReference>
<dbReference type="Gene3D" id="3.40.190.10">
    <property type="entry name" value="Periplasmic binding protein-like II"/>
    <property type="match status" value="1"/>
</dbReference>
<dbReference type="PROSITE" id="PS51257">
    <property type="entry name" value="PROKAR_LIPOPROTEIN"/>
    <property type="match status" value="1"/>
</dbReference>
<dbReference type="PANTHER" id="PTHR30290">
    <property type="entry name" value="PERIPLASMIC BINDING COMPONENT OF ABC TRANSPORTER"/>
    <property type="match status" value="1"/>
</dbReference>
<dbReference type="Gene3D" id="3.10.105.10">
    <property type="entry name" value="Dipeptide-binding Protein, Domain 3"/>
    <property type="match status" value="1"/>
</dbReference>
<dbReference type="Pfam" id="PF00496">
    <property type="entry name" value="SBP_bac_5"/>
    <property type="match status" value="1"/>
</dbReference>
<evidence type="ECO:0000259" key="6">
    <source>
        <dbReference type="Pfam" id="PF00496"/>
    </source>
</evidence>